<organism evidence="1 2">
    <name type="scientific">Desulfolutivibrio sulfodismutans</name>
    <dbReference type="NCBI Taxonomy" id="63561"/>
    <lineage>
        <taxon>Bacteria</taxon>
        <taxon>Pseudomonadati</taxon>
        <taxon>Thermodesulfobacteriota</taxon>
        <taxon>Desulfovibrionia</taxon>
        <taxon>Desulfovibrionales</taxon>
        <taxon>Desulfovibrionaceae</taxon>
        <taxon>Desulfolutivibrio</taxon>
    </lineage>
</organism>
<evidence type="ECO:0000313" key="2">
    <source>
        <dbReference type="Proteomes" id="UP000469724"/>
    </source>
</evidence>
<name>A0A7K3NG94_9BACT</name>
<dbReference type="AlphaFoldDB" id="A0A7K3NG94"/>
<comment type="caution">
    <text evidence="1">The sequence shown here is derived from an EMBL/GenBank/DDBJ whole genome shotgun (WGS) entry which is preliminary data.</text>
</comment>
<keyword evidence="2" id="KW-1185">Reference proteome</keyword>
<dbReference type="Proteomes" id="UP000469724">
    <property type="component" value="Unassembled WGS sequence"/>
</dbReference>
<gene>
    <name evidence="1" type="ORF">G3N56_00395</name>
</gene>
<proteinExistence type="predicted"/>
<sequence>MSCSTYPTPINKNFRADINKKGETSSPEYVAYRFWLYQYSYRNVTCANDARKIADFCVLAKGKGIDPLTIMFAKFDSIMNPYMNEKEVFQIVFQLRHLALLFMRTYNICPFATMDGFYGFDSGNILRTLIKKKQLKMEFYDKVYHQSLKGFEYDPETSSLKIEVNLNHDYTTVLLDVANIIDNITGEVDNDFLFYIHERKFRKKLSKLSPTSNASRAVGLWIWDAIDKQIGKEKPPYGAISKTIHRLKEKFDLSSLGYSASSDRTFSNMYYKTCKCIEDRDVYSI</sequence>
<evidence type="ECO:0000313" key="1">
    <source>
        <dbReference type="EMBL" id="NDY55204.1"/>
    </source>
</evidence>
<reference evidence="1 2" key="1">
    <citation type="submission" date="2020-02" db="EMBL/GenBank/DDBJ databases">
        <title>Comparative genomics of sulfur disproportionating microorganisms.</title>
        <authorList>
            <person name="Ward L.M."/>
            <person name="Bertran E."/>
            <person name="Johnston D.T."/>
        </authorList>
    </citation>
    <scope>NUCLEOTIDE SEQUENCE [LARGE SCALE GENOMIC DNA]</scope>
    <source>
        <strain evidence="1 2">DSM 3696</strain>
    </source>
</reference>
<dbReference type="EMBL" id="JAAGRQ010000001">
    <property type="protein sequence ID" value="NDY55204.1"/>
    <property type="molecule type" value="Genomic_DNA"/>
</dbReference>
<protein>
    <submittedName>
        <fullName evidence="1">Uncharacterized protein</fullName>
    </submittedName>
</protein>
<accession>A0A7K3NG94</accession>
<dbReference type="RefSeq" id="WP_163300258.1">
    <property type="nucleotide sequence ID" value="NZ_JAAGRQ010000001.1"/>
</dbReference>